<evidence type="ECO:0000313" key="2">
    <source>
        <dbReference type="Proteomes" id="UP001219934"/>
    </source>
</evidence>
<name>A0AAD6BA21_9TELE</name>
<comment type="caution">
    <text evidence="1">The sequence shown here is derived from an EMBL/GenBank/DDBJ whole genome shotgun (WGS) entry which is preliminary data.</text>
</comment>
<sequence>MMGRTWCCCPSPINNYLIQRSAWMMMRRCRSTQRVLWRKKELFLPRSLGPPHL</sequence>
<organism evidence="1 2">
    <name type="scientific">Pogonophryne albipinna</name>
    <dbReference type="NCBI Taxonomy" id="1090488"/>
    <lineage>
        <taxon>Eukaryota</taxon>
        <taxon>Metazoa</taxon>
        <taxon>Chordata</taxon>
        <taxon>Craniata</taxon>
        <taxon>Vertebrata</taxon>
        <taxon>Euteleostomi</taxon>
        <taxon>Actinopterygii</taxon>
        <taxon>Neopterygii</taxon>
        <taxon>Teleostei</taxon>
        <taxon>Neoteleostei</taxon>
        <taxon>Acanthomorphata</taxon>
        <taxon>Eupercaria</taxon>
        <taxon>Perciformes</taxon>
        <taxon>Notothenioidei</taxon>
        <taxon>Pogonophryne</taxon>
    </lineage>
</organism>
<keyword evidence="2" id="KW-1185">Reference proteome</keyword>
<accession>A0AAD6BA21</accession>
<dbReference type="Proteomes" id="UP001219934">
    <property type="component" value="Unassembled WGS sequence"/>
</dbReference>
<dbReference type="EMBL" id="JAPTMU010000008">
    <property type="protein sequence ID" value="KAJ4939667.1"/>
    <property type="molecule type" value="Genomic_DNA"/>
</dbReference>
<evidence type="ECO:0000313" key="1">
    <source>
        <dbReference type="EMBL" id="KAJ4939667.1"/>
    </source>
</evidence>
<dbReference type="AlphaFoldDB" id="A0AAD6BA21"/>
<protein>
    <submittedName>
        <fullName evidence="1">Uncharacterized protein</fullName>
    </submittedName>
</protein>
<proteinExistence type="predicted"/>
<gene>
    <name evidence="1" type="ORF">JOQ06_029110</name>
</gene>
<feature type="non-terminal residue" evidence="1">
    <location>
        <position position="53"/>
    </location>
</feature>
<reference evidence="1" key="1">
    <citation type="submission" date="2022-11" db="EMBL/GenBank/DDBJ databases">
        <title>Chromosome-level genome of Pogonophryne albipinna.</title>
        <authorList>
            <person name="Jo E."/>
        </authorList>
    </citation>
    <scope>NUCLEOTIDE SEQUENCE</scope>
    <source>
        <strain evidence="1">SGF0006</strain>
        <tissue evidence="1">Muscle</tissue>
    </source>
</reference>